<dbReference type="Pfam" id="PF17946">
    <property type="entry name" value="RecC_C"/>
    <property type="match status" value="1"/>
</dbReference>
<dbReference type="Gene3D" id="3.40.50.10930">
    <property type="match status" value="1"/>
</dbReference>
<comment type="miscellaneous">
    <text evidence="10">In the RecBCD complex, RecB has a slow 3'-5' helicase, an exonuclease activity and loads RecA onto ssDNA, RecD has a fast 5'-3' helicase activity, while RecC stimulates the ATPase and processivity of the RecB helicase and contributes to recognition of the Chi site.</text>
</comment>
<keyword evidence="6 10" id="KW-0269">Exonuclease</keyword>
<evidence type="ECO:0000313" key="12">
    <source>
        <dbReference type="EMBL" id="KAA0257021.1"/>
    </source>
</evidence>
<name>A0A5A8F0U7_9BACT</name>
<dbReference type="GO" id="GO:0003677">
    <property type="term" value="F:DNA binding"/>
    <property type="evidence" value="ECO:0007669"/>
    <property type="project" value="UniProtKB-UniRule"/>
</dbReference>
<evidence type="ECO:0000256" key="4">
    <source>
        <dbReference type="ARBA" id="ARBA00022801"/>
    </source>
</evidence>
<evidence type="ECO:0000256" key="6">
    <source>
        <dbReference type="ARBA" id="ARBA00022839"/>
    </source>
</evidence>
<keyword evidence="9 10" id="KW-0234">DNA repair</keyword>
<accession>A0A5A8F0U7</accession>
<dbReference type="EMBL" id="VFJB01000009">
    <property type="protein sequence ID" value="KAA0257021.1"/>
    <property type="molecule type" value="Genomic_DNA"/>
</dbReference>
<dbReference type="Gene3D" id="1.10.10.160">
    <property type="match status" value="1"/>
</dbReference>
<gene>
    <name evidence="10" type="primary">recC</name>
    <name evidence="12" type="ORF">FHQ18_10660</name>
</gene>
<dbReference type="PANTHER" id="PTHR30591:SF1">
    <property type="entry name" value="RECBCD ENZYME SUBUNIT RECC"/>
    <property type="match status" value="1"/>
</dbReference>
<evidence type="ECO:0000256" key="8">
    <source>
        <dbReference type="ARBA" id="ARBA00023125"/>
    </source>
</evidence>
<dbReference type="Gene3D" id="3.40.50.300">
    <property type="entry name" value="P-loop containing nucleotide triphosphate hydrolases"/>
    <property type="match status" value="2"/>
</dbReference>
<dbReference type="PANTHER" id="PTHR30591">
    <property type="entry name" value="RECBCD ENZYME SUBUNIT RECC"/>
    <property type="match status" value="1"/>
</dbReference>
<comment type="function">
    <text evidence="10">A helicase/nuclease that prepares dsDNA breaks (DSB) for recombinational DNA repair. Binds to DSBs and unwinds DNA via a highly rapid and processive ATP-dependent bidirectional helicase activity. Unwinds dsDNA until it encounters a Chi (crossover hotspot instigator) sequence from the 3' direction. Cuts ssDNA a few nucleotides 3' to the Chi site. The properties and activities of the enzyme are changed at Chi. The Chi-altered holoenzyme produces a long 3'-ssDNA overhang and facilitates RecA-binding to the ssDNA for homologous DNA recombination and repair. Holoenzyme degrades any linearized DNA that is unable to undergo homologous recombination. In the holoenzyme this subunit recognizes the wild-type Chi sequence, and when added to isolated RecB increases its ATP-dependent helicase processivity.</text>
</comment>
<evidence type="ECO:0000256" key="7">
    <source>
        <dbReference type="ARBA" id="ARBA00022840"/>
    </source>
</evidence>
<dbReference type="HAMAP" id="MF_01486">
    <property type="entry name" value="RecC"/>
    <property type="match status" value="1"/>
</dbReference>
<evidence type="ECO:0000256" key="9">
    <source>
        <dbReference type="ARBA" id="ARBA00023204"/>
    </source>
</evidence>
<dbReference type="GO" id="GO:0008854">
    <property type="term" value="F:exodeoxyribonuclease V activity"/>
    <property type="evidence" value="ECO:0007669"/>
    <property type="project" value="InterPro"/>
</dbReference>
<proteinExistence type="inferred from homology"/>
<dbReference type="InterPro" id="IPR006697">
    <property type="entry name" value="RecC"/>
</dbReference>
<evidence type="ECO:0000313" key="13">
    <source>
        <dbReference type="Proteomes" id="UP000322876"/>
    </source>
</evidence>
<keyword evidence="5 10" id="KW-0347">Helicase</keyword>
<dbReference type="AlphaFoldDB" id="A0A5A8F0U7"/>
<dbReference type="GO" id="GO:0005524">
    <property type="term" value="F:ATP binding"/>
    <property type="evidence" value="ECO:0007669"/>
    <property type="project" value="UniProtKB-UniRule"/>
</dbReference>
<comment type="similarity">
    <text evidence="10">Belongs to the RecC family.</text>
</comment>
<dbReference type="RefSeq" id="WP_149267166.1">
    <property type="nucleotide sequence ID" value="NZ_VFJB01000009.1"/>
</dbReference>
<dbReference type="Proteomes" id="UP000322876">
    <property type="component" value="Unassembled WGS sequence"/>
</dbReference>
<dbReference type="SUPFAM" id="SSF52980">
    <property type="entry name" value="Restriction endonuclease-like"/>
    <property type="match status" value="1"/>
</dbReference>
<protein>
    <recommendedName>
        <fullName evidence="10">RecBCD enzyme subunit RecC</fullName>
    </recommendedName>
    <alternativeName>
        <fullName evidence="10">Exonuclease V subunit RecC</fullName>
        <shortName evidence="10">ExoV subunit RecC</shortName>
    </alternativeName>
    <alternativeName>
        <fullName evidence="10">Helicase/nuclease RecBCD subunit RecC</fullName>
    </alternativeName>
</protein>
<evidence type="ECO:0000256" key="1">
    <source>
        <dbReference type="ARBA" id="ARBA00022722"/>
    </source>
</evidence>
<evidence type="ECO:0000256" key="3">
    <source>
        <dbReference type="ARBA" id="ARBA00022763"/>
    </source>
</evidence>
<dbReference type="InterPro" id="IPR013986">
    <property type="entry name" value="DExx_box_DNA_helicase_dom_sf"/>
</dbReference>
<dbReference type="SUPFAM" id="SSF52540">
    <property type="entry name" value="P-loop containing nucleoside triphosphate hydrolases"/>
    <property type="match status" value="2"/>
</dbReference>
<keyword evidence="13" id="KW-1185">Reference proteome</keyword>
<dbReference type="OrthoDB" id="9762834at2"/>
<reference evidence="12 13" key="1">
    <citation type="submission" date="2019-06" db="EMBL/GenBank/DDBJ databases">
        <title>Genomic insights into carbon and energy metabolism of Deferribacter autotrophicus revealed new metabolic traits in the phylum Deferribacteres.</title>
        <authorList>
            <person name="Slobodkin A.I."/>
            <person name="Slobodkina G.B."/>
            <person name="Allioux M."/>
            <person name="Alain K."/>
            <person name="Jebbar M."/>
            <person name="Shadrin V."/>
            <person name="Kublanov I.V."/>
            <person name="Toshchakov S.V."/>
            <person name="Bonch-Osmolovskaya E.A."/>
        </authorList>
    </citation>
    <scope>NUCLEOTIDE SEQUENCE [LARGE SCALE GENOMIC DNA]</scope>
    <source>
        <strain evidence="12 13">SL50</strain>
    </source>
</reference>
<evidence type="ECO:0000256" key="2">
    <source>
        <dbReference type="ARBA" id="ARBA00022741"/>
    </source>
</evidence>
<organism evidence="12 13">
    <name type="scientific">Deferribacter autotrophicus</name>
    <dbReference type="NCBI Taxonomy" id="500465"/>
    <lineage>
        <taxon>Bacteria</taxon>
        <taxon>Pseudomonadati</taxon>
        <taxon>Deferribacterota</taxon>
        <taxon>Deferribacteres</taxon>
        <taxon>Deferribacterales</taxon>
        <taxon>Deferribacteraceae</taxon>
        <taxon>Deferribacter</taxon>
    </lineage>
</organism>
<dbReference type="Pfam" id="PF04257">
    <property type="entry name" value="Exonuc_V_gamma"/>
    <property type="match status" value="1"/>
</dbReference>
<evidence type="ECO:0000259" key="11">
    <source>
        <dbReference type="Pfam" id="PF17946"/>
    </source>
</evidence>
<dbReference type="GO" id="GO:0000724">
    <property type="term" value="P:double-strand break repair via homologous recombination"/>
    <property type="evidence" value="ECO:0007669"/>
    <property type="project" value="UniProtKB-UniRule"/>
</dbReference>
<keyword evidence="2 10" id="KW-0547">Nucleotide-binding</keyword>
<keyword evidence="4 10" id="KW-0378">Hydrolase</keyword>
<dbReference type="InterPro" id="IPR041500">
    <property type="entry name" value="RecC_C"/>
</dbReference>
<keyword evidence="3 10" id="KW-0227">DNA damage</keyword>
<keyword evidence="1 10" id="KW-0540">Nuclease</keyword>
<comment type="caution">
    <text evidence="12">The sequence shown here is derived from an EMBL/GenBank/DDBJ whole genome shotgun (WGS) entry which is preliminary data.</text>
</comment>
<evidence type="ECO:0000256" key="10">
    <source>
        <dbReference type="HAMAP-Rule" id="MF_01486"/>
    </source>
</evidence>
<keyword evidence="7 10" id="KW-0067">ATP-binding</keyword>
<feature type="domain" description="RecC C-terminal" evidence="11">
    <location>
        <begin position="756"/>
        <end position="958"/>
    </location>
</feature>
<dbReference type="PIRSF" id="PIRSF000980">
    <property type="entry name" value="RecC"/>
    <property type="match status" value="1"/>
</dbReference>
<evidence type="ECO:0000256" key="5">
    <source>
        <dbReference type="ARBA" id="ARBA00022806"/>
    </source>
</evidence>
<dbReference type="InterPro" id="IPR011335">
    <property type="entry name" value="Restrct_endonuc-II-like"/>
</dbReference>
<sequence length="1025" mass="120709">MSNSYFKLYLSNDLEIMLQELLNNIKSHQIKNPLTEKQTIVVQTDGMVKWISLNIAEKFGICCNFEFLFPRNFILNTLKQLNLLTDEDINYFDKKNLTLEIIKILQHHRYKELESYLSDDDGKKLGQFAIRMADIFDQYLTYRPEYILYPEKISTSWQQDLFSKIINNGYKCVAKAIEEFLLGNFAHNKLEEIPDTINLFAISILPPIYINFIKKLSTYKTINLYSINPSQEYWFDDLSEKAKIRFFKKAFFSEDEFYFTRSNPLLINNGKLVQDFFSILYDTDPTPHEIENYNDFNNETALNTLKQKILNNDPAPFQLNDETIQIHSFHSRFREIEGIYNYILKIIQDNPDICLEDIVVMCPDIDEYAPYIEGVFENKNIPYNISDSRILKQDNGIKALFSILDCLKKDLTVKEFVSLLEYDAIKEKFQINQTEQEIIREWINELNIRWGLTENFVKSSYPHTDIFNTFEYNVKRILLGYLTNENKIIFDSLPYTEQTVSNGETAGKFLYIIDKITHFINLLKDKRDLKYFKNLLIDIINTFIAKKYTETASFLSFLKELEQFNDETIEIYFPAFLELIKNITTKSKNSLNFMRGGITFCELVPLRSIPFKVICLIGMNDENFPRKTSKLLFNEMELKPKRGDRSSKLNDRLLFLESILSAKEYLYISFIGKDMKKNKQINPSIVVSELLDFLSLNPIEHPLHSFSPLYFSENRDELVNYNPEDFEAAKSLLDINEASNIILLDDSPLIQKELPKQLPLKKLIDFIKDPLKTFFKENGVYLEIKLNELQTREDLSLDNLQQYKLRNSLINEKLHVDTIPYTGLLPHANIGKLFTNLITSEVEIIKKALKKVHKDIELYTLNSLNIQKEINSYLIEGKIEYVYSNSFIMIDFGKQGLDKRDFLLPQILIYTLMGNFNESYFINLNETKKITFTTDNNYLKKILEIYEIGLKIPLYFDKKLLKNKKIDITNFKEHLSKKVKSFVTGEENRYLKFYLEHFTFSDEYIDKLFEINRELFSVNEAINEL</sequence>
<comment type="subunit">
    <text evidence="10">Heterotrimer of RecB, RecC and RecD. All subunits contribute to DNA-binding.</text>
</comment>
<keyword evidence="8 10" id="KW-0238">DNA-binding</keyword>
<dbReference type="GO" id="GO:0003678">
    <property type="term" value="F:DNA helicase activity"/>
    <property type="evidence" value="ECO:0007669"/>
    <property type="project" value="UniProtKB-UniRule"/>
</dbReference>
<dbReference type="GO" id="GO:0009338">
    <property type="term" value="C:exodeoxyribonuclease V complex"/>
    <property type="evidence" value="ECO:0007669"/>
    <property type="project" value="InterPro"/>
</dbReference>
<dbReference type="InterPro" id="IPR027417">
    <property type="entry name" value="P-loop_NTPase"/>
</dbReference>